<evidence type="ECO:0000313" key="5">
    <source>
        <dbReference type="EMBL" id="CAG6583636.1"/>
    </source>
</evidence>
<feature type="repeat" description="RCC1" evidence="2">
    <location>
        <begin position="326"/>
        <end position="379"/>
    </location>
</feature>
<feature type="repeat" description="RCC1" evidence="2">
    <location>
        <begin position="198"/>
        <end position="249"/>
    </location>
</feature>
<evidence type="ECO:0000256" key="2">
    <source>
        <dbReference type="PROSITE-ProRule" id="PRU00235"/>
    </source>
</evidence>
<dbReference type="PANTHER" id="PTHR46207">
    <property type="entry name" value="PROTEIN RCC2"/>
    <property type="match status" value="1"/>
</dbReference>
<dbReference type="InterPro" id="IPR058923">
    <property type="entry name" value="RCC1-like_dom"/>
</dbReference>
<accession>A0A8D8KAF3</accession>
<feature type="region of interest" description="Disordered" evidence="3">
    <location>
        <begin position="28"/>
        <end position="53"/>
    </location>
</feature>
<feature type="repeat" description="RCC1" evidence="2">
    <location>
        <begin position="146"/>
        <end position="197"/>
    </location>
</feature>
<dbReference type="PROSITE" id="PS50012">
    <property type="entry name" value="RCC1_3"/>
    <property type="match status" value="5"/>
</dbReference>
<dbReference type="EMBL" id="HBUE01205674">
    <property type="protein sequence ID" value="CAG6531773.1"/>
    <property type="molecule type" value="Transcribed_RNA"/>
</dbReference>
<dbReference type="AlphaFoldDB" id="A0A8D8KAF3"/>
<evidence type="ECO:0000256" key="3">
    <source>
        <dbReference type="SAM" id="MobiDB-lite"/>
    </source>
</evidence>
<evidence type="ECO:0000256" key="1">
    <source>
        <dbReference type="ARBA" id="ARBA00022737"/>
    </source>
</evidence>
<proteinExistence type="predicted"/>
<dbReference type="Pfam" id="PF25390">
    <property type="entry name" value="WD40_RLD"/>
    <property type="match status" value="1"/>
</dbReference>
<feature type="domain" description="RCC1-like" evidence="4">
    <location>
        <begin position="133"/>
        <end position="474"/>
    </location>
</feature>
<dbReference type="InterPro" id="IPR000408">
    <property type="entry name" value="Reg_chr_condens"/>
</dbReference>
<keyword evidence="1" id="KW-0677">Repeat</keyword>
<organism evidence="5">
    <name type="scientific">Culex pipiens</name>
    <name type="common">House mosquito</name>
    <dbReference type="NCBI Taxonomy" id="7175"/>
    <lineage>
        <taxon>Eukaryota</taxon>
        <taxon>Metazoa</taxon>
        <taxon>Ecdysozoa</taxon>
        <taxon>Arthropoda</taxon>
        <taxon>Hexapoda</taxon>
        <taxon>Insecta</taxon>
        <taxon>Pterygota</taxon>
        <taxon>Neoptera</taxon>
        <taxon>Endopterygota</taxon>
        <taxon>Diptera</taxon>
        <taxon>Nematocera</taxon>
        <taxon>Culicoidea</taxon>
        <taxon>Culicidae</taxon>
        <taxon>Culicinae</taxon>
        <taxon>Culicini</taxon>
        <taxon>Culex</taxon>
        <taxon>Culex</taxon>
    </lineage>
</organism>
<dbReference type="PRINTS" id="PR00633">
    <property type="entry name" value="RCCNDNSATION"/>
</dbReference>
<feature type="repeat" description="RCC1" evidence="2">
    <location>
        <begin position="250"/>
        <end position="325"/>
    </location>
</feature>
<name>A0A8D8KAF3_CULPI</name>
<dbReference type="GO" id="GO:0016020">
    <property type="term" value="C:membrane"/>
    <property type="evidence" value="ECO:0007669"/>
    <property type="project" value="TreeGrafter"/>
</dbReference>
<dbReference type="InterPro" id="IPR009091">
    <property type="entry name" value="RCC1/BLIP-II"/>
</dbReference>
<feature type="repeat" description="RCC1" evidence="2">
    <location>
        <begin position="425"/>
        <end position="478"/>
    </location>
</feature>
<sequence length="496" mass="54839">MDGTLPSCLRFVRKLRIIIVAMSSKRKSEPTKKSVKRNKSKVEDDYESDLSDDGQNNAIVTEVLLQPHEEMEMLPEPLLKTFDKEPGRLLIAGMVTWDMTGRKTSAKGVMKIRPNLYTFHRFTTDMYRSAVSGCSSAHSVLINMNRKALAFGRNQHGQLGQSDLATIEKPTLVAGLEEFNIIQAACGRNHTLFLTDTGCVYACGDNKSGQCGVGNTQPIISKATRLNYSGPPIIKVGCGADFSMILDIKGNLYSFGLPEYGQLGHNTDGKYFLTSTKMSFHFETSPKQIVLYVEKTKEGHVTPMEDIRIVDFACGNNHSVAIDSKNRAFSWGFGGIGRLGHAEQKDEMVPRLIKFFDVQNRKVLRVYCGYSYSLATTDIGTLFLFGQNKKTGEANMYPKPVQDLAGWNITSIGTSNTSIVISADDSLIAWGASPTYGELGLGDLQKSSSTPKTVSRMEGMKISQVSMGYSHTLLLANVDHEFTKQKIETFQEFTTD</sequence>
<protein>
    <submittedName>
        <fullName evidence="5">Protein RCC2 homolog</fullName>
    </submittedName>
</protein>
<reference evidence="5" key="1">
    <citation type="submission" date="2021-05" db="EMBL/GenBank/DDBJ databases">
        <authorList>
            <person name="Alioto T."/>
            <person name="Alioto T."/>
            <person name="Gomez Garrido J."/>
        </authorList>
    </citation>
    <scope>NUCLEOTIDE SEQUENCE</scope>
</reference>
<dbReference type="EMBL" id="HBUE01032633">
    <property type="protein sequence ID" value="CAG6457304.1"/>
    <property type="molecule type" value="Transcribed_RNA"/>
</dbReference>
<dbReference type="PROSITE" id="PS00626">
    <property type="entry name" value="RCC1_2"/>
    <property type="match status" value="2"/>
</dbReference>
<dbReference type="EMBL" id="HBUE01311970">
    <property type="protein sequence ID" value="CAG6583636.1"/>
    <property type="molecule type" value="Transcribed_RNA"/>
</dbReference>
<evidence type="ECO:0000259" key="4">
    <source>
        <dbReference type="Pfam" id="PF25390"/>
    </source>
</evidence>
<dbReference type="GO" id="GO:0031267">
    <property type="term" value="F:small GTPase binding"/>
    <property type="evidence" value="ECO:0007669"/>
    <property type="project" value="TreeGrafter"/>
</dbReference>
<dbReference type="SUPFAM" id="SSF50985">
    <property type="entry name" value="RCC1/BLIP-II"/>
    <property type="match status" value="1"/>
</dbReference>
<dbReference type="PANTHER" id="PTHR46207:SF1">
    <property type="entry name" value="PROTEIN RCC2"/>
    <property type="match status" value="1"/>
</dbReference>
<dbReference type="InterPro" id="IPR028641">
    <property type="entry name" value="RCC2"/>
</dbReference>
<dbReference type="Gene3D" id="2.130.10.30">
    <property type="entry name" value="Regulator of chromosome condensation 1/beta-lactamase-inhibitor protein II"/>
    <property type="match status" value="2"/>
</dbReference>